<reference evidence="2 3" key="1">
    <citation type="journal article" date="2019" name="Sci. Rep.">
        <title>Orb-weaving spider Araneus ventricosus genome elucidates the spidroin gene catalogue.</title>
        <authorList>
            <person name="Kono N."/>
            <person name="Nakamura H."/>
            <person name="Ohtoshi R."/>
            <person name="Moran D.A.P."/>
            <person name="Shinohara A."/>
            <person name="Yoshida Y."/>
            <person name="Fujiwara M."/>
            <person name="Mori M."/>
            <person name="Tomita M."/>
            <person name="Arakawa K."/>
        </authorList>
    </citation>
    <scope>NUCLEOTIDE SEQUENCE [LARGE SCALE GENOMIC DNA]</scope>
</reference>
<evidence type="ECO:0000256" key="1">
    <source>
        <dbReference type="SAM" id="MobiDB-lite"/>
    </source>
</evidence>
<evidence type="ECO:0000313" key="2">
    <source>
        <dbReference type="EMBL" id="GBO21077.1"/>
    </source>
</evidence>
<organism evidence="2 3">
    <name type="scientific">Araneus ventricosus</name>
    <name type="common">Orbweaver spider</name>
    <name type="synonym">Epeira ventricosa</name>
    <dbReference type="NCBI Taxonomy" id="182803"/>
    <lineage>
        <taxon>Eukaryota</taxon>
        <taxon>Metazoa</taxon>
        <taxon>Ecdysozoa</taxon>
        <taxon>Arthropoda</taxon>
        <taxon>Chelicerata</taxon>
        <taxon>Arachnida</taxon>
        <taxon>Araneae</taxon>
        <taxon>Araneomorphae</taxon>
        <taxon>Entelegynae</taxon>
        <taxon>Araneoidea</taxon>
        <taxon>Araneidae</taxon>
        <taxon>Araneus</taxon>
    </lineage>
</organism>
<comment type="caution">
    <text evidence="2">The sequence shown here is derived from an EMBL/GenBank/DDBJ whole genome shotgun (WGS) entry which is preliminary data.</text>
</comment>
<proteinExistence type="predicted"/>
<feature type="region of interest" description="Disordered" evidence="1">
    <location>
        <begin position="1"/>
        <end position="33"/>
    </location>
</feature>
<accession>A0A4Y2VBG2</accession>
<dbReference type="Proteomes" id="UP000499080">
    <property type="component" value="Unassembled WGS sequence"/>
</dbReference>
<evidence type="ECO:0000313" key="3">
    <source>
        <dbReference type="Proteomes" id="UP000499080"/>
    </source>
</evidence>
<dbReference type="EMBL" id="BGPR01044332">
    <property type="protein sequence ID" value="GBO21077.1"/>
    <property type="molecule type" value="Genomic_DNA"/>
</dbReference>
<name>A0A4Y2VBG2_ARAVE</name>
<keyword evidence="3" id="KW-1185">Reference proteome</keyword>
<protein>
    <submittedName>
        <fullName evidence="2">Uncharacterized protein</fullName>
    </submittedName>
</protein>
<sequence length="105" mass="12332">MQVGIQRNSHENPLVPLPREEKNRPPSQTPSPCFINRSYSSSDKWYFISQNFKRLPTTIHPDYFIFRKSRFRHPSLSKVHLLYSPKNTTMSTPRLVGDSVNQRLC</sequence>
<gene>
    <name evidence="2" type="ORF">AVEN_176844_1</name>
</gene>
<dbReference type="AlphaFoldDB" id="A0A4Y2VBG2"/>